<evidence type="ECO:0000313" key="5">
    <source>
        <dbReference type="Proteomes" id="UP000280188"/>
    </source>
</evidence>
<dbReference type="InterPro" id="IPR013762">
    <property type="entry name" value="Integrase-like_cat_sf"/>
</dbReference>
<protein>
    <recommendedName>
        <fullName evidence="3">Tyr recombinase domain-containing protein</fullName>
    </recommendedName>
</protein>
<evidence type="ECO:0000256" key="1">
    <source>
        <dbReference type="ARBA" id="ARBA00022908"/>
    </source>
</evidence>
<dbReference type="KEGG" id="afj:AFERRID_30160"/>
<proteinExistence type="predicted"/>
<dbReference type="InterPro" id="IPR002104">
    <property type="entry name" value="Integrase_catalytic"/>
</dbReference>
<sequence>MFDGLNYAVFSRKNLYFTVSSVTRVQHEAVFPSMLHRSTELATIVSRKQKDGTLRHTATIRLKRNGEVFHCESRTFHKKATAKAWALEREQALRENPKEAVRTSSALPIGKMIDRYIEEKQAVEPLGRSKLQHLLLLRRLPIAECMASEVDAPRLISHIRSRRVSGTGPSTVLNDLIWLRVIYRYARAAWGIPLSMEAIGDATELCRAERLVARSRKRKRRLKREEIERICERFLSLGHRKSSPPMYLIFWFAIYSCRRQSEIMSMRLSDYDQDRGIWLVRNIKNPGGSQGNHQWMHITDALLPVINATIEDADLVARRKTMQDDRLFPFDPKTIGSYWTRHMQILGIEDLHFHDLRHEGCSRLAEDGLSIPDIQRVSLHESWSSLQIYVNRDARSQSLTRAEFALADARRHESV</sequence>
<feature type="domain" description="Tyr recombinase" evidence="3">
    <location>
        <begin position="217"/>
        <end position="404"/>
    </location>
</feature>
<reference evidence="4 5" key="1">
    <citation type="journal article" date="2018" name="Microbiol. Resour. Announc.">
        <title>Complete Genome Sequence of Acidithiobacillus ferridurans JCM 18981.</title>
        <authorList>
            <person name="Miyauchi T."/>
            <person name="Kouzuma A."/>
            <person name="Abe T."/>
            <person name="Watanabe K."/>
        </authorList>
    </citation>
    <scope>NUCLEOTIDE SEQUENCE [LARGE SCALE GENOMIC DNA]</scope>
    <source>
        <strain evidence="5">ATCC 33020 / DSM 29468 / JCM 18981 / 11Fe</strain>
    </source>
</reference>
<dbReference type="PROSITE" id="PS51898">
    <property type="entry name" value="TYR_RECOMBINASE"/>
    <property type="match status" value="1"/>
</dbReference>
<evidence type="ECO:0000313" key="4">
    <source>
        <dbReference type="EMBL" id="BBF66798.1"/>
    </source>
</evidence>
<keyword evidence="2" id="KW-0233">DNA recombination</keyword>
<dbReference type="GO" id="GO:0015074">
    <property type="term" value="P:DNA integration"/>
    <property type="evidence" value="ECO:0007669"/>
    <property type="project" value="UniProtKB-KW"/>
</dbReference>
<name>A0A2Z6IM80_ACIFI</name>
<evidence type="ECO:0000256" key="2">
    <source>
        <dbReference type="ARBA" id="ARBA00023172"/>
    </source>
</evidence>
<dbReference type="AlphaFoldDB" id="A0A2Z6IM80"/>
<organism evidence="4 5">
    <name type="scientific">Acidithiobacillus ferridurans</name>
    <dbReference type="NCBI Taxonomy" id="1232575"/>
    <lineage>
        <taxon>Bacteria</taxon>
        <taxon>Pseudomonadati</taxon>
        <taxon>Pseudomonadota</taxon>
        <taxon>Acidithiobacillia</taxon>
        <taxon>Acidithiobacillales</taxon>
        <taxon>Acidithiobacillaceae</taxon>
        <taxon>Acidithiobacillus</taxon>
    </lineage>
</organism>
<dbReference type="Proteomes" id="UP000280188">
    <property type="component" value="Chromosome"/>
</dbReference>
<dbReference type="SUPFAM" id="SSF56349">
    <property type="entry name" value="DNA breaking-rejoining enzymes"/>
    <property type="match status" value="1"/>
</dbReference>
<keyword evidence="5" id="KW-1185">Reference proteome</keyword>
<dbReference type="EMBL" id="AP018795">
    <property type="protein sequence ID" value="BBF66798.1"/>
    <property type="molecule type" value="Genomic_DNA"/>
</dbReference>
<dbReference type="Pfam" id="PF00589">
    <property type="entry name" value="Phage_integrase"/>
    <property type="match status" value="1"/>
</dbReference>
<dbReference type="InterPro" id="IPR011010">
    <property type="entry name" value="DNA_brk_join_enz"/>
</dbReference>
<dbReference type="GO" id="GO:0003677">
    <property type="term" value="F:DNA binding"/>
    <property type="evidence" value="ECO:0007669"/>
    <property type="project" value="InterPro"/>
</dbReference>
<dbReference type="GO" id="GO:0006310">
    <property type="term" value="P:DNA recombination"/>
    <property type="evidence" value="ECO:0007669"/>
    <property type="project" value="UniProtKB-KW"/>
</dbReference>
<dbReference type="InterPro" id="IPR050090">
    <property type="entry name" value="Tyrosine_recombinase_XerCD"/>
</dbReference>
<dbReference type="Gene3D" id="1.10.443.10">
    <property type="entry name" value="Intergrase catalytic core"/>
    <property type="match status" value="1"/>
</dbReference>
<dbReference type="PANTHER" id="PTHR30349">
    <property type="entry name" value="PHAGE INTEGRASE-RELATED"/>
    <property type="match status" value="1"/>
</dbReference>
<gene>
    <name evidence="4" type="ORF">AFERRID_30160</name>
</gene>
<dbReference type="PANTHER" id="PTHR30349:SF94">
    <property type="entry name" value="INTEGRASE_RECOMBINASE HI_1414-RELATED"/>
    <property type="match status" value="1"/>
</dbReference>
<evidence type="ECO:0000259" key="3">
    <source>
        <dbReference type="PROSITE" id="PS51898"/>
    </source>
</evidence>
<keyword evidence="1" id="KW-0229">DNA integration</keyword>
<accession>A0A2Z6IM80</accession>